<dbReference type="CDD" id="cd21155">
    <property type="entry name" value="PUA_MCTS-1-like"/>
    <property type="match status" value="1"/>
</dbReference>
<dbReference type="InterPro" id="IPR002478">
    <property type="entry name" value="PUA"/>
</dbReference>
<evidence type="ECO:0000256" key="5">
    <source>
        <dbReference type="ARBA" id="ARBA00070056"/>
    </source>
</evidence>
<dbReference type="FunFam" id="3.10.400.20:FF:000001">
    <property type="entry name" value="Malignant T-cell-amplified sequence 1"/>
    <property type="match status" value="1"/>
</dbReference>
<reference evidence="8 9" key="1">
    <citation type="submission" date="2016-04" db="EMBL/GenBank/DDBJ databases">
        <title>Evolutionary innovation and constraint leading to complex multicellularity in the Ascomycota.</title>
        <authorList>
            <person name="Cisse O."/>
            <person name="Nguyen A."/>
            <person name="Hewitt D.A."/>
            <person name="Jedd G."/>
            <person name="Stajich J.E."/>
        </authorList>
    </citation>
    <scope>NUCLEOTIDE SEQUENCE [LARGE SCALE GENOMIC DNA]</scope>
    <source>
        <strain evidence="8 9">DAH-3</strain>
    </source>
</reference>
<dbReference type="InterPro" id="IPR016437">
    <property type="entry name" value="MCT-1/Tma20"/>
</dbReference>
<dbReference type="PIRSF" id="PIRSF005067">
    <property type="entry name" value="Tma_RNA-bind_prd"/>
    <property type="match status" value="1"/>
</dbReference>
<keyword evidence="2 6" id="KW-0963">Cytoplasm</keyword>
<dbReference type="OMA" id="GVENIHY"/>
<feature type="domain" description="PUA" evidence="7">
    <location>
        <begin position="93"/>
        <end position="172"/>
    </location>
</feature>
<dbReference type="CDD" id="cd11609">
    <property type="entry name" value="MCT1_N"/>
    <property type="match status" value="1"/>
</dbReference>
<proteinExistence type="inferred from homology"/>
<organism evidence="8 9">
    <name type="scientific">Neolecta irregularis (strain DAH-3)</name>
    <dbReference type="NCBI Taxonomy" id="1198029"/>
    <lineage>
        <taxon>Eukaryota</taxon>
        <taxon>Fungi</taxon>
        <taxon>Dikarya</taxon>
        <taxon>Ascomycota</taxon>
        <taxon>Taphrinomycotina</taxon>
        <taxon>Neolectales</taxon>
        <taxon>Neolectaceae</taxon>
        <taxon>Neolecta</taxon>
    </lineage>
</organism>
<dbReference type="STRING" id="1198029.A0A1U7LTN9"/>
<comment type="caution">
    <text evidence="8">The sequence shown here is derived from an EMBL/GenBank/DDBJ whole genome shotgun (WGS) entry which is preliminary data.</text>
</comment>
<dbReference type="GO" id="GO:0005829">
    <property type="term" value="C:cytosol"/>
    <property type="evidence" value="ECO:0007669"/>
    <property type="project" value="EnsemblFungi"/>
</dbReference>
<protein>
    <recommendedName>
        <fullName evidence="5 6">Translation machinery-associated protein 20</fullName>
    </recommendedName>
</protein>
<evidence type="ECO:0000256" key="6">
    <source>
        <dbReference type="PIRNR" id="PIRNR005067"/>
    </source>
</evidence>
<dbReference type="Pfam" id="PF01472">
    <property type="entry name" value="PUA"/>
    <property type="match status" value="1"/>
</dbReference>
<accession>A0A1U7LTN9</accession>
<keyword evidence="9" id="KW-1185">Reference proteome</keyword>
<dbReference type="InterPro" id="IPR041366">
    <property type="entry name" value="Pre-PUA"/>
</dbReference>
<dbReference type="GO" id="GO:0042254">
    <property type="term" value="P:ribosome biogenesis"/>
    <property type="evidence" value="ECO:0007669"/>
    <property type="project" value="EnsemblFungi"/>
</dbReference>
<dbReference type="Proteomes" id="UP000186594">
    <property type="component" value="Unassembled WGS sequence"/>
</dbReference>
<evidence type="ECO:0000256" key="3">
    <source>
        <dbReference type="ARBA" id="ARBA00060251"/>
    </source>
</evidence>
<comment type="function">
    <text evidence="3 6">Involved in translation.</text>
</comment>
<dbReference type="Pfam" id="PF17832">
    <property type="entry name" value="Pre-PUA"/>
    <property type="match status" value="1"/>
</dbReference>
<comment type="subcellular location">
    <subcellularLocation>
        <location evidence="1 6">Cytoplasm</location>
    </subcellularLocation>
</comment>
<dbReference type="GO" id="GO:0000184">
    <property type="term" value="P:nuclear-transcribed mRNA catabolic process, nonsense-mediated decay"/>
    <property type="evidence" value="ECO:0007669"/>
    <property type="project" value="EnsemblFungi"/>
</dbReference>
<name>A0A1U7LTN9_NEOID</name>
<dbReference type="PANTHER" id="PTHR22798:SF0">
    <property type="entry name" value="MALIGNANT T-CELL-AMPLIFIED SEQUENCE 1"/>
    <property type="match status" value="1"/>
</dbReference>
<evidence type="ECO:0000259" key="7">
    <source>
        <dbReference type="SMART" id="SM00359"/>
    </source>
</evidence>
<evidence type="ECO:0000313" key="9">
    <source>
        <dbReference type="Proteomes" id="UP000186594"/>
    </source>
</evidence>
<dbReference type="EMBL" id="LXFE01000292">
    <property type="protein sequence ID" value="OLL25881.1"/>
    <property type="molecule type" value="Genomic_DNA"/>
</dbReference>
<dbReference type="InterPro" id="IPR015947">
    <property type="entry name" value="PUA-like_sf"/>
</dbReference>
<comment type="similarity">
    <text evidence="4 6">Belongs to the TMA20 family.</text>
</comment>
<evidence type="ECO:0000256" key="2">
    <source>
        <dbReference type="ARBA" id="ARBA00022490"/>
    </source>
</evidence>
<evidence type="ECO:0000313" key="8">
    <source>
        <dbReference type="EMBL" id="OLL25881.1"/>
    </source>
</evidence>
<dbReference type="OrthoDB" id="10249667at2759"/>
<dbReference type="SUPFAM" id="SSF88697">
    <property type="entry name" value="PUA domain-like"/>
    <property type="match status" value="1"/>
</dbReference>
<dbReference type="PROSITE" id="PS50890">
    <property type="entry name" value="PUA"/>
    <property type="match status" value="1"/>
</dbReference>
<gene>
    <name evidence="8" type="ORF">NEOLI_002317</name>
</gene>
<evidence type="ECO:0000256" key="1">
    <source>
        <dbReference type="ARBA" id="ARBA00004496"/>
    </source>
</evidence>
<dbReference type="GO" id="GO:0003723">
    <property type="term" value="F:RNA binding"/>
    <property type="evidence" value="ECO:0007669"/>
    <property type="project" value="InterPro"/>
</dbReference>
<dbReference type="AlphaFoldDB" id="A0A1U7LTN9"/>
<dbReference type="NCBIfam" id="TIGR00451">
    <property type="entry name" value="unchar_dom_2"/>
    <property type="match status" value="1"/>
</dbReference>
<dbReference type="Gene3D" id="3.10.400.20">
    <property type="match status" value="1"/>
</dbReference>
<dbReference type="SMART" id="SM00359">
    <property type="entry name" value="PUA"/>
    <property type="match status" value="1"/>
</dbReference>
<dbReference type="GO" id="GO:0001731">
    <property type="term" value="P:formation of translation preinitiation complex"/>
    <property type="evidence" value="ECO:0007669"/>
    <property type="project" value="TreeGrafter"/>
</dbReference>
<sequence length="181" mass="20182">MFKKFDPRESISGRTALKSSTQRAVRAKLVAEYTRIEQYLDEILPKKSQLTLIKCQDHISIYTLNDEVMFFQSFDDALFPSIKLAHKFPDVFPKVQVDRGAIKFVLSGANIMCPGLTSKGAQLNEAIETDKVVAVFAEGKEHAVAIGLTKMSTADIKSVNKGIGVDNIHYLGDPLWNTDFQ</sequence>
<evidence type="ECO:0000256" key="4">
    <source>
        <dbReference type="ARBA" id="ARBA00061046"/>
    </source>
</evidence>
<dbReference type="PANTHER" id="PTHR22798">
    <property type="entry name" value="MCT-1 PROTEIN"/>
    <property type="match status" value="1"/>
</dbReference>
<dbReference type="InterPro" id="IPR004521">
    <property type="entry name" value="Uncharacterised_CHP00451"/>
</dbReference>